<dbReference type="OrthoDB" id="2391627at2759"/>
<dbReference type="STRING" id="13370.A0A448YRZ6"/>
<dbReference type="Pfam" id="PF09796">
    <property type="entry name" value="QCR10"/>
    <property type="match status" value="1"/>
</dbReference>
<dbReference type="Proteomes" id="UP000290900">
    <property type="component" value="Unassembled WGS sequence"/>
</dbReference>
<reference evidence="2 3" key="1">
    <citation type="submission" date="2018-12" db="EMBL/GenBank/DDBJ databases">
        <authorList>
            <person name="Tiukova I."/>
            <person name="Dainat J."/>
        </authorList>
    </citation>
    <scope>NUCLEOTIDE SEQUENCE [LARGE SCALE GENOMIC DNA]</scope>
</reference>
<keyword evidence="1" id="KW-0812">Transmembrane</keyword>
<dbReference type="InParanoid" id="A0A448YRZ6"/>
<dbReference type="PANTHER" id="PTHR28254">
    <property type="entry name" value="CYTOCHROME B-C1 COMPLEX SUBUNIT 10"/>
    <property type="match status" value="1"/>
</dbReference>
<feature type="transmembrane region" description="Helical" evidence="1">
    <location>
        <begin position="31"/>
        <end position="52"/>
    </location>
</feature>
<dbReference type="GO" id="GO:0005739">
    <property type="term" value="C:mitochondrion"/>
    <property type="evidence" value="ECO:0007669"/>
    <property type="project" value="GOC"/>
</dbReference>
<gene>
    <name evidence="2" type="ORF">BRENAR_LOCUS4405</name>
</gene>
<organism evidence="2 3">
    <name type="scientific">Brettanomyces naardenensis</name>
    <name type="common">Yeast</name>
    <dbReference type="NCBI Taxonomy" id="13370"/>
    <lineage>
        <taxon>Eukaryota</taxon>
        <taxon>Fungi</taxon>
        <taxon>Dikarya</taxon>
        <taxon>Ascomycota</taxon>
        <taxon>Saccharomycotina</taxon>
        <taxon>Pichiomycetes</taxon>
        <taxon>Pichiales</taxon>
        <taxon>Pichiaceae</taxon>
        <taxon>Brettanomyces</taxon>
    </lineage>
</organism>
<dbReference type="GO" id="GO:0006122">
    <property type="term" value="P:mitochondrial electron transport, ubiquinol to cytochrome c"/>
    <property type="evidence" value="ECO:0007669"/>
    <property type="project" value="InterPro"/>
</dbReference>
<accession>A0A448YRZ6</accession>
<evidence type="ECO:0000256" key="1">
    <source>
        <dbReference type="SAM" id="Phobius"/>
    </source>
</evidence>
<name>A0A448YRZ6_BRENA</name>
<keyword evidence="1" id="KW-0472">Membrane</keyword>
<evidence type="ECO:0000313" key="2">
    <source>
        <dbReference type="EMBL" id="VEU23676.1"/>
    </source>
</evidence>
<dbReference type="InterPro" id="IPR019182">
    <property type="entry name" value="Cytochrome_b-c1_su10_fun"/>
</dbReference>
<dbReference type="EMBL" id="CAACVR010000056">
    <property type="protein sequence ID" value="VEU23676.1"/>
    <property type="molecule type" value="Genomic_DNA"/>
</dbReference>
<sequence length="78" mass="8852">MVNYISKPAYKAVAHFGQITPTAFKGYFTSLIFWGTATVFGLATFTEAWPLFQKNVYSKIPVLGKHWQKEVDPQDLPI</sequence>
<dbReference type="FunCoup" id="A0A448YRZ6">
    <property type="interactions" value="105"/>
</dbReference>
<evidence type="ECO:0000313" key="3">
    <source>
        <dbReference type="Proteomes" id="UP000290900"/>
    </source>
</evidence>
<dbReference type="AlphaFoldDB" id="A0A448YRZ6"/>
<dbReference type="PANTHER" id="PTHR28254:SF1">
    <property type="entry name" value="CYTOCHROME B-C1 COMPLEX SUBUNIT 10, MITOCHONDRIAL"/>
    <property type="match status" value="1"/>
</dbReference>
<protein>
    <submittedName>
        <fullName evidence="2">DEKNAAC104914</fullName>
    </submittedName>
</protein>
<keyword evidence="1" id="KW-1133">Transmembrane helix</keyword>
<proteinExistence type="predicted"/>
<keyword evidence="3" id="KW-1185">Reference proteome</keyword>